<dbReference type="CDD" id="cd02440">
    <property type="entry name" value="AdoMet_MTases"/>
    <property type="match status" value="1"/>
</dbReference>
<evidence type="ECO:0000256" key="1">
    <source>
        <dbReference type="ARBA" id="ARBA00022603"/>
    </source>
</evidence>
<dbReference type="GO" id="GO:0008168">
    <property type="term" value="F:methyltransferase activity"/>
    <property type="evidence" value="ECO:0007669"/>
    <property type="project" value="UniProtKB-KW"/>
</dbReference>
<evidence type="ECO:0000259" key="3">
    <source>
        <dbReference type="Pfam" id="PF13649"/>
    </source>
</evidence>
<reference evidence="4 5" key="1">
    <citation type="journal article" date="2017" name="Environ. Microbiol.">
        <title>Genomic and physiological analyses of 'Reinekea forsetii' reveal a versatile opportunistic lifestyle during spring algae blooms.</title>
        <authorList>
            <person name="Avci B."/>
            <person name="Hahnke R.L."/>
            <person name="Chafee M."/>
            <person name="Fischer T."/>
            <person name="Gruber-Vodicka H."/>
            <person name="Tegetmeyer H.E."/>
            <person name="Harder J."/>
            <person name="Fuchs B.M."/>
            <person name="Amann R.I."/>
            <person name="Teeling H."/>
        </authorList>
    </citation>
    <scope>NUCLEOTIDE SEQUENCE [LARGE SCALE GENOMIC DNA]</scope>
    <source>
        <strain evidence="4 5">Hel1_31_D35</strain>
    </source>
</reference>
<dbReference type="AlphaFoldDB" id="A0A2K8KTX5"/>
<accession>A0A2K8KTX5</accession>
<dbReference type="Proteomes" id="UP000229757">
    <property type="component" value="Chromosome"/>
</dbReference>
<dbReference type="PANTHER" id="PTHR43861:SF1">
    <property type="entry name" value="TRANS-ACONITATE 2-METHYLTRANSFERASE"/>
    <property type="match status" value="1"/>
</dbReference>
<dbReference type="RefSeq" id="WP_100258395.1">
    <property type="nucleotide sequence ID" value="NZ_CP011797.1"/>
</dbReference>
<feature type="domain" description="Methyltransferase" evidence="3">
    <location>
        <begin position="39"/>
        <end position="127"/>
    </location>
</feature>
<protein>
    <submittedName>
        <fullName evidence="4">Methyltransferase domain protein</fullName>
    </submittedName>
</protein>
<dbReference type="InterPro" id="IPR041698">
    <property type="entry name" value="Methyltransf_25"/>
</dbReference>
<dbReference type="PANTHER" id="PTHR43861">
    <property type="entry name" value="TRANS-ACONITATE 2-METHYLTRANSFERASE-RELATED"/>
    <property type="match status" value="1"/>
</dbReference>
<organism evidence="4 5">
    <name type="scientific">Reinekea forsetii</name>
    <dbReference type="NCBI Taxonomy" id="1336806"/>
    <lineage>
        <taxon>Bacteria</taxon>
        <taxon>Pseudomonadati</taxon>
        <taxon>Pseudomonadota</taxon>
        <taxon>Gammaproteobacteria</taxon>
        <taxon>Oceanospirillales</taxon>
        <taxon>Saccharospirillaceae</taxon>
        <taxon>Reinekea</taxon>
    </lineage>
</organism>
<keyword evidence="5" id="KW-1185">Reference proteome</keyword>
<evidence type="ECO:0000256" key="2">
    <source>
        <dbReference type="ARBA" id="ARBA00022679"/>
    </source>
</evidence>
<dbReference type="EMBL" id="CP011797">
    <property type="protein sequence ID" value="ATX78190.1"/>
    <property type="molecule type" value="Genomic_DNA"/>
</dbReference>
<evidence type="ECO:0000313" key="4">
    <source>
        <dbReference type="EMBL" id="ATX78190.1"/>
    </source>
</evidence>
<sequence length="190" mass="21962">MNFYEDSENVDKYIEMCKDYDGSNIYELLKKYLEDGKAVLELGTGPGFDIPFLNEHYQVTGSDYSEEFLARCKDKFPDINFIKNDAKNIDINEKFDCIYSNKVLHHLTKDELSLSLLGQAGILLPGGIIAHSFWLGEEDQVMEGLLFTYYRKERLLDIISENFEVLTTMSYQEFEEDDSLFVIAQLKVDA</sequence>
<dbReference type="SUPFAM" id="SSF53335">
    <property type="entry name" value="S-adenosyl-L-methionine-dependent methyltransferases"/>
    <property type="match status" value="1"/>
</dbReference>
<dbReference type="KEGG" id="rfo:REIFOR_03071"/>
<proteinExistence type="predicted"/>
<keyword evidence="1 4" id="KW-0489">Methyltransferase</keyword>
<evidence type="ECO:0000313" key="5">
    <source>
        <dbReference type="Proteomes" id="UP000229757"/>
    </source>
</evidence>
<dbReference type="GO" id="GO:0032259">
    <property type="term" value="P:methylation"/>
    <property type="evidence" value="ECO:0007669"/>
    <property type="project" value="UniProtKB-KW"/>
</dbReference>
<dbReference type="Gene3D" id="3.40.50.150">
    <property type="entry name" value="Vaccinia Virus protein VP39"/>
    <property type="match status" value="1"/>
</dbReference>
<name>A0A2K8KTX5_9GAMM</name>
<dbReference type="OrthoDB" id="9789123at2"/>
<keyword evidence="2 4" id="KW-0808">Transferase</keyword>
<dbReference type="InterPro" id="IPR029063">
    <property type="entry name" value="SAM-dependent_MTases_sf"/>
</dbReference>
<dbReference type="Pfam" id="PF13649">
    <property type="entry name" value="Methyltransf_25"/>
    <property type="match status" value="1"/>
</dbReference>
<gene>
    <name evidence="4" type="ORF">REIFOR_03071</name>
</gene>